<accession>A0A9X0A4J1</accession>
<evidence type="ECO:0000313" key="1">
    <source>
        <dbReference type="EMBL" id="KAJ7391479.1"/>
    </source>
</evidence>
<proteinExistence type="predicted"/>
<dbReference type="EMBL" id="MU825406">
    <property type="protein sequence ID" value="KAJ7391479.1"/>
    <property type="molecule type" value="Genomic_DNA"/>
</dbReference>
<dbReference type="Proteomes" id="UP001163046">
    <property type="component" value="Unassembled WGS sequence"/>
</dbReference>
<protein>
    <submittedName>
        <fullName evidence="1">AAA ATPase midasin</fullName>
    </submittedName>
</protein>
<dbReference type="AlphaFoldDB" id="A0A9X0A4J1"/>
<name>A0A9X0A4J1_9CNID</name>
<dbReference type="OrthoDB" id="10599114at2759"/>
<reference evidence="1" key="1">
    <citation type="submission" date="2023-01" db="EMBL/GenBank/DDBJ databases">
        <title>Genome assembly of the deep-sea coral Lophelia pertusa.</title>
        <authorList>
            <person name="Herrera S."/>
            <person name="Cordes E."/>
        </authorList>
    </citation>
    <scope>NUCLEOTIDE SEQUENCE</scope>
    <source>
        <strain evidence="1">USNM1676648</strain>
        <tissue evidence="1">Polyp</tissue>
    </source>
</reference>
<comment type="caution">
    <text evidence="1">The sequence shown here is derived from an EMBL/GenBank/DDBJ whole genome shotgun (WGS) entry which is preliminary data.</text>
</comment>
<sequence length="669" mass="76496">MFDHLPYDLRLNPNLFNHLKQLSVNVSPLERSSSLVNRLSLLEIEARRSYFEDKNHSTRTSLTGNLIQLSRAFHSGQVQLESLPHPVVVHLLPFFKLLASFLENCICQVDALSDKHYWMVVDGLTWRDRLWSVCEKQTRQNFSISVLSLHWDWFAQYTLNSIPLAFGILDHRELPGELVTVINHLKSILEADSRMAEAYLKILSAYGHPPPFRSRTFYQIWERLQHLCQRIDKHHNKSWMSVPEEKLLTSAEVRRKLAEVMRIILDNRLEFKEDGNQCGQPSRNGEAVKEQLEALTTYQPNRTSRDPETQAHYQHLQVVLPEGDNLNTNFCSIFQPVESEVLFKCFMLKSYNLWMQSNQEKHGHPQQDINSKESSVCCLLGGSQNLLESISSKKLVEETHYGSLTSITISNYHENMQQLQLLSNHIWVNGDVLDSCNEVDRRSSIKLFISKLIHVLLSMKGTLPLNNHLHITSVADTFLDVVTSENGLDGIVAAVNALISVVLSVANSYKEATGDVKQADLIFNLLKECLEGMAHLQQGASEDTKEMLWDSICRGSMWVKLGLVHSLILSPVGLVDPVEKTSIELQHVNKTIQKIEEELKVRYFAEEIWTGLKTGAEKLEALLLQESWSKTELTSNPYRVQWLLTKLKVLRVQAQTLDKNSAFRPTISQ</sequence>
<feature type="non-terminal residue" evidence="1">
    <location>
        <position position="1"/>
    </location>
</feature>
<evidence type="ECO:0000313" key="2">
    <source>
        <dbReference type="Proteomes" id="UP001163046"/>
    </source>
</evidence>
<gene>
    <name evidence="1" type="primary">MDN1_3</name>
    <name evidence="1" type="ORF">OS493_018526</name>
</gene>
<keyword evidence="2" id="KW-1185">Reference proteome</keyword>
<organism evidence="1 2">
    <name type="scientific">Desmophyllum pertusum</name>
    <dbReference type="NCBI Taxonomy" id="174260"/>
    <lineage>
        <taxon>Eukaryota</taxon>
        <taxon>Metazoa</taxon>
        <taxon>Cnidaria</taxon>
        <taxon>Anthozoa</taxon>
        <taxon>Hexacorallia</taxon>
        <taxon>Scleractinia</taxon>
        <taxon>Caryophylliina</taxon>
        <taxon>Caryophylliidae</taxon>
        <taxon>Desmophyllum</taxon>
    </lineage>
</organism>